<dbReference type="PANTHER" id="PTHR35936:SF17">
    <property type="entry name" value="ARGININE-BINDING EXTRACELLULAR PROTEIN ARTP"/>
    <property type="match status" value="1"/>
</dbReference>
<evidence type="ECO:0000259" key="2">
    <source>
        <dbReference type="SMART" id="SM00062"/>
    </source>
</evidence>
<organism evidence="3 4">
    <name type="scientific">Polymorphum gilvum (strain LMG 25793 / CGMCC 1.9160 / SL003B-26A1)</name>
    <dbReference type="NCBI Taxonomy" id="991905"/>
    <lineage>
        <taxon>Bacteria</taxon>
        <taxon>Pseudomonadati</taxon>
        <taxon>Pseudomonadota</taxon>
        <taxon>Alphaproteobacteria</taxon>
        <taxon>Rhodobacterales</taxon>
        <taxon>Paracoccaceae</taxon>
        <taxon>Polymorphum</taxon>
    </lineage>
</organism>
<dbReference type="HOGENOM" id="CLU_065316_0_0_5"/>
<dbReference type="SUPFAM" id="SSF53850">
    <property type="entry name" value="Periplasmic binding protein-like II"/>
    <property type="match status" value="1"/>
</dbReference>
<protein>
    <submittedName>
        <fullName evidence="3">Extracellular solute-binding protein, family 3</fullName>
    </submittedName>
</protein>
<keyword evidence="4" id="KW-1185">Reference proteome</keyword>
<keyword evidence="1" id="KW-0732">Signal</keyword>
<dbReference type="AlphaFoldDB" id="F2J3D3"/>
<accession>F2J3D3</accession>
<reference evidence="3 4" key="1">
    <citation type="journal article" date="2011" name="J. Bacteriol.">
        <title>Complete genome sequence of Polymorphum gilvum SL003B-26A1T, a crude oil-degrading bacterium from oil-polluted saline soil.</title>
        <authorList>
            <person name="Li S.G."/>
            <person name="Tang Y.Q."/>
            <person name="Nie Y."/>
            <person name="Cai M."/>
            <person name="Wu X.L."/>
        </authorList>
    </citation>
    <scope>NUCLEOTIDE SEQUENCE [LARGE SCALE GENOMIC DNA]</scope>
    <source>
        <strain evidence="4">LMG 25793 / CGMCC 1.9160 / SL003B-26A1</strain>
    </source>
</reference>
<gene>
    <name evidence="3" type="ordered locus">SL003B_2534</name>
</gene>
<dbReference type="Pfam" id="PF00497">
    <property type="entry name" value="SBP_bac_3"/>
    <property type="match status" value="1"/>
</dbReference>
<evidence type="ECO:0000256" key="1">
    <source>
        <dbReference type="ARBA" id="ARBA00022729"/>
    </source>
</evidence>
<dbReference type="SMART" id="SM00062">
    <property type="entry name" value="PBPb"/>
    <property type="match status" value="1"/>
</dbReference>
<dbReference type="InterPro" id="IPR001638">
    <property type="entry name" value="Solute-binding_3/MltF_N"/>
</dbReference>
<dbReference type="PANTHER" id="PTHR35936">
    <property type="entry name" value="MEMBRANE-BOUND LYTIC MUREIN TRANSGLYCOSYLASE F"/>
    <property type="match status" value="1"/>
</dbReference>
<dbReference type="EMBL" id="CP002568">
    <property type="protein sequence ID" value="ADZ70958.1"/>
    <property type="molecule type" value="Genomic_DNA"/>
</dbReference>
<dbReference type="OrthoDB" id="6955767at2"/>
<dbReference type="Gene3D" id="3.40.190.10">
    <property type="entry name" value="Periplasmic binding protein-like II"/>
    <property type="match status" value="2"/>
</dbReference>
<evidence type="ECO:0000313" key="4">
    <source>
        <dbReference type="Proteomes" id="UP000008130"/>
    </source>
</evidence>
<sequence>MDRKVIDELAPHGVLRVGVNMANTLLVSGTDANGDPVGVSADVGREIAARLGVPVRYVKYASPGEVADDVGNDAWDIANIGAEPQRAEAILFTPAYCEIEATCLVPPNSPIRSLAEMDVAGRRIATKARAAYTLWLERTIRHADLILVPPTTDAFDVFVRDGLDALAGLRTQLSKAAGRMEGARILDGKFTAVQQAIGTARTNMQAAAWLTEFVGEAKASGLIARLIDRHRVDGLSVPVGD</sequence>
<dbReference type="Proteomes" id="UP000008130">
    <property type="component" value="Chromosome"/>
</dbReference>
<dbReference type="STRING" id="991905.SL003B_2534"/>
<proteinExistence type="predicted"/>
<dbReference type="eggNOG" id="COG0834">
    <property type="taxonomic scope" value="Bacteria"/>
</dbReference>
<feature type="domain" description="Solute-binding protein family 3/N-terminal" evidence="2">
    <location>
        <begin position="14"/>
        <end position="234"/>
    </location>
</feature>
<dbReference type="KEGG" id="pgv:SL003B_2534"/>
<dbReference type="RefSeq" id="WP_013653272.1">
    <property type="nucleotide sequence ID" value="NC_015259.1"/>
</dbReference>
<evidence type="ECO:0000313" key="3">
    <source>
        <dbReference type="EMBL" id="ADZ70958.1"/>
    </source>
</evidence>
<name>F2J3D3_POLGS</name>